<dbReference type="KEGG" id="dbr:Deba_1349"/>
<feature type="signal peptide" evidence="1">
    <location>
        <begin position="1"/>
        <end position="28"/>
    </location>
</feature>
<feature type="chain" id="PRO_5003150156" description="Big-1 domain-containing protein" evidence="1">
    <location>
        <begin position="29"/>
        <end position="142"/>
    </location>
</feature>
<name>E1QGM4_DESB2</name>
<dbReference type="Gene3D" id="2.60.40.10">
    <property type="entry name" value="Immunoglobulins"/>
    <property type="match status" value="1"/>
</dbReference>
<sequence>MSLAQTQKPSVVRCAFLACVLLLMSCLAACSGGSESGGSGGGTGYTVVVSVSQSMVPTQGQTTITATVADKDGPVTAAVQLIFSSMLGGSFTNTSGTKTNAFTTSNGSATAIYTAPEKAGNDKITVSYGGAYGYTWINVYSR</sequence>
<dbReference type="SUPFAM" id="SSF49373">
    <property type="entry name" value="Invasin/intimin cell-adhesion fragments"/>
    <property type="match status" value="1"/>
</dbReference>
<dbReference type="InterPro" id="IPR008964">
    <property type="entry name" value="Invasin/intimin_cell_adhesion"/>
</dbReference>
<organism evidence="2 3">
    <name type="scientific">Desulfarculus baarsii (strain ATCC 33931 / DSM 2075 / LMG 7858 / VKM B-1802 / 2st14)</name>
    <dbReference type="NCBI Taxonomy" id="644282"/>
    <lineage>
        <taxon>Bacteria</taxon>
        <taxon>Pseudomonadati</taxon>
        <taxon>Thermodesulfobacteriota</taxon>
        <taxon>Desulfarculia</taxon>
        <taxon>Desulfarculales</taxon>
        <taxon>Desulfarculaceae</taxon>
        <taxon>Desulfarculus</taxon>
    </lineage>
</organism>
<dbReference type="STRING" id="644282.Deba_1349"/>
<proteinExistence type="predicted"/>
<protein>
    <recommendedName>
        <fullName evidence="4">Big-1 domain-containing protein</fullName>
    </recommendedName>
</protein>
<evidence type="ECO:0000313" key="2">
    <source>
        <dbReference type="EMBL" id="ADK84717.1"/>
    </source>
</evidence>
<reference evidence="2 3" key="1">
    <citation type="journal article" date="2010" name="Stand. Genomic Sci.">
        <title>Complete genome sequence of Desulfarculus baarsii type strain (2st14).</title>
        <authorList>
            <person name="Sun H."/>
            <person name="Spring S."/>
            <person name="Lapidus A."/>
            <person name="Davenport K."/>
            <person name="Del Rio T.G."/>
            <person name="Tice H."/>
            <person name="Nolan M."/>
            <person name="Copeland A."/>
            <person name="Cheng J.F."/>
            <person name="Lucas S."/>
            <person name="Tapia R."/>
            <person name="Goodwin L."/>
            <person name="Pitluck S."/>
            <person name="Ivanova N."/>
            <person name="Pagani I."/>
            <person name="Mavromatis K."/>
            <person name="Ovchinnikova G."/>
            <person name="Pati A."/>
            <person name="Chen A."/>
            <person name="Palaniappan K."/>
            <person name="Hauser L."/>
            <person name="Chang Y.J."/>
            <person name="Jeffries C.D."/>
            <person name="Detter J.C."/>
            <person name="Han C."/>
            <person name="Rohde M."/>
            <person name="Brambilla E."/>
            <person name="Goker M."/>
            <person name="Woyke T."/>
            <person name="Bristow J."/>
            <person name="Eisen J.A."/>
            <person name="Markowitz V."/>
            <person name="Hugenholtz P."/>
            <person name="Kyrpides N.C."/>
            <person name="Klenk H.P."/>
            <person name="Land M."/>
        </authorList>
    </citation>
    <scope>NUCLEOTIDE SEQUENCE [LARGE SCALE GENOMIC DNA]</scope>
    <source>
        <strain evidence="3">ATCC 33931 / DSM 2075 / LMG 7858 / VKM B-1802 / 2st14</strain>
    </source>
</reference>
<keyword evidence="1" id="KW-0732">Signal</keyword>
<keyword evidence="3" id="KW-1185">Reference proteome</keyword>
<dbReference type="AlphaFoldDB" id="E1QGM4"/>
<evidence type="ECO:0008006" key="4">
    <source>
        <dbReference type="Google" id="ProtNLM"/>
    </source>
</evidence>
<dbReference type="EMBL" id="CP002085">
    <property type="protein sequence ID" value="ADK84717.1"/>
    <property type="molecule type" value="Genomic_DNA"/>
</dbReference>
<dbReference type="Proteomes" id="UP000009047">
    <property type="component" value="Chromosome"/>
</dbReference>
<gene>
    <name evidence="2" type="ordered locus">Deba_1349</name>
</gene>
<evidence type="ECO:0000256" key="1">
    <source>
        <dbReference type="SAM" id="SignalP"/>
    </source>
</evidence>
<dbReference type="HOGENOM" id="CLU_1812647_0_0_7"/>
<dbReference type="InterPro" id="IPR013783">
    <property type="entry name" value="Ig-like_fold"/>
</dbReference>
<accession>E1QGM4</accession>
<evidence type="ECO:0000313" key="3">
    <source>
        <dbReference type="Proteomes" id="UP000009047"/>
    </source>
</evidence>